<dbReference type="KEGG" id="nno:NONO_c62940"/>
<dbReference type="HOGENOM" id="CLU_2260830_0_0_11"/>
<protein>
    <recommendedName>
        <fullName evidence="3">ESX-1 secretion-associated protein</fullName>
    </recommendedName>
</protein>
<dbReference type="STRING" id="1415166.NONO_c62940"/>
<reference evidence="1 2" key="1">
    <citation type="journal article" date="2014" name="Appl. Environ. Microbiol.">
        <title>Insights into the Microbial Degradation of Rubber and Gutta-Percha by Analysis of the Complete Genome of Nocardia nova SH22a.</title>
        <authorList>
            <person name="Luo Q."/>
            <person name="Hiessl S."/>
            <person name="Poehlein A."/>
            <person name="Daniel R."/>
            <person name="Steinbuchel A."/>
        </authorList>
    </citation>
    <scope>NUCLEOTIDE SEQUENCE [LARGE SCALE GENOMIC DNA]</scope>
    <source>
        <strain evidence="1">SH22a</strain>
    </source>
</reference>
<proteinExistence type="predicted"/>
<evidence type="ECO:0000313" key="1">
    <source>
        <dbReference type="EMBL" id="AHH21064.1"/>
    </source>
</evidence>
<dbReference type="EMBL" id="CP006850">
    <property type="protein sequence ID" value="AHH21064.1"/>
    <property type="molecule type" value="Genomic_DNA"/>
</dbReference>
<dbReference type="PATRIC" id="fig|1415166.3.peg.6465"/>
<keyword evidence="2" id="KW-1185">Reference proteome</keyword>
<dbReference type="InterPro" id="IPR022536">
    <property type="entry name" value="EspC"/>
</dbReference>
<dbReference type="RefSeq" id="WP_158436398.1">
    <property type="nucleotide sequence ID" value="NZ_CP006850.1"/>
</dbReference>
<dbReference type="GO" id="GO:0009306">
    <property type="term" value="P:protein secretion"/>
    <property type="evidence" value="ECO:0007669"/>
    <property type="project" value="InterPro"/>
</dbReference>
<gene>
    <name evidence="1" type="ORF">NONO_c62940</name>
</gene>
<evidence type="ECO:0008006" key="3">
    <source>
        <dbReference type="Google" id="ProtNLM"/>
    </source>
</evidence>
<dbReference type="OrthoDB" id="4558495at2"/>
<dbReference type="eggNOG" id="ENOG5032CSF">
    <property type="taxonomic scope" value="Bacteria"/>
</dbReference>
<accession>W5TPI8</accession>
<dbReference type="AlphaFoldDB" id="W5TPI8"/>
<sequence length="103" mass="10636">MKITPESLREAGISLGRLGEAVHDAKVYPLLDAGRGVTALQGSPIAAALSGADDASSQAKRTLSSRHAGLAELLYSTAAIFQGQDEELAQKLAEFGDLNGKGN</sequence>
<dbReference type="Proteomes" id="UP000019150">
    <property type="component" value="Chromosome"/>
</dbReference>
<dbReference type="Pfam" id="PF10824">
    <property type="entry name" value="T7SS_ESX_EspC"/>
    <property type="match status" value="1"/>
</dbReference>
<name>W5TPI8_9NOCA</name>
<organism evidence="1 2">
    <name type="scientific">Nocardia nova SH22a</name>
    <dbReference type="NCBI Taxonomy" id="1415166"/>
    <lineage>
        <taxon>Bacteria</taxon>
        <taxon>Bacillati</taxon>
        <taxon>Actinomycetota</taxon>
        <taxon>Actinomycetes</taxon>
        <taxon>Mycobacteriales</taxon>
        <taxon>Nocardiaceae</taxon>
        <taxon>Nocardia</taxon>
    </lineage>
</organism>
<evidence type="ECO:0000313" key="2">
    <source>
        <dbReference type="Proteomes" id="UP000019150"/>
    </source>
</evidence>